<dbReference type="InterPro" id="IPR042099">
    <property type="entry name" value="ANL_N_sf"/>
</dbReference>
<dbReference type="CDD" id="cd05930">
    <property type="entry name" value="A_NRPS"/>
    <property type="match status" value="1"/>
</dbReference>
<dbReference type="RefSeq" id="WP_381023339.1">
    <property type="nucleotide sequence ID" value="NZ_JBHSNY010000006.1"/>
</dbReference>
<dbReference type="PANTHER" id="PTHR44845:SF6">
    <property type="entry name" value="BETA-ALANINE-ACTIVATING ENZYME"/>
    <property type="match status" value="1"/>
</dbReference>
<dbReference type="InterPro" id="IPR025110">
    <property type="entry name" value="AMP-bd_C"/>
</dbReference>
<dbReference type="InterPro" id="IPR013120">
    <property type="entry name" value="FAR_NAD-bd"/>
</dbReference>
<dbReference type="InterPro" id="IPR045851">
    <property type="entry name" value="AMP-bd_C_sf"/>
</dbReference>
<dbReference type="InterPro" id="IPR006162">
    <property type="entry name" value="Ppantetheine_attach_site"/>
</dbReference>
<dbReference type="SUPFAM" id="SSF56801">
    <property type="entry name" value="Acetyl-CoA synthetase-like"/>
    <property type="match status" value="1"/>
</dbReference>
<comment type="caution">
    <text evidence="5">The sequence shown here is derived from an EMBL/GenBank/DDBJ whole genome shotgun (WGS) entry which is preliminary data.</text>
</comment>
<dbReference type="EMBL" id="JBHSNY010000006">
    <property type="protein sequence ID" value="MFC5636084.1"/>
    <property type="molecule type" value="Genomic_DNA"/>
</dbReference>
<dbReference type="Pfam" id="PF13193">
    <property type="entry name" value="AMP-binding_C"/>
    <property type="match status" value="1"/>
</dbReference>
<protein>
    <submittedName>
        <fullName evidence="5">Amino acid adenylation domain-containing protein</fullName>
    </submittedName>
</protein>
<dbReference type="NCBIfam" id="TIGR01733">
    <property type="entry name" value="AA-adenyl-dom"/>
    <property type="match status" value="1"/>
</dbReference>
<dbReference type="InterPro" id="IPR020845">
    <property type="entry name" value="AMP-binding_CS"/>
</dbReference>
<dbReference type="SUPFAM" id="SSF51735">
    <property type="entry name" value="NAD(P)-binding Rossmann-fold domains"/>
    <property type="match status" value="1"/>
</dbReference>
<sequence>MRATPLVHERFAARAAAHPDATAVVHGDRQIAYGDLDRRADRLAHVLRQRGAGRGRVVMVRLERSIDLIVSLLATLKAGAAYLPVEPDVPRHRVARYVEEAGCVAVLTDRDGTGFFDGLPVTAVDVEAAVAAERADDAPAAPVRTAVDGTDGAYVIYTSGSTGAPKGVRVDHASLAYLCDEVNARYEVGPADRVLQFAAVSFDTSVEQILVALLNGAALVLPDHLWAPSDLADRLAAHGVTVMDLTPSYWRAFLSELGRAPVDVGVRLTIVGGSAVHAEDCRTALRLMPRSRLVNAYGLTETTITSCTMEVSAEALPEQGPAPVGRPLPGTVVHVLDDALRPVPPGRQGEIYVSGPGVAHGYLGDAAARDRFLPDPHAEQPGTRMYRTSDVGRWTPAGDLEVTGRADRQLKIRGFRVEPAEIEAALSAHELVVDAAVVPWDRGGEAKIAAYYTTAPAQDGAAPSVGDLRTFLAGRLPGYMVPSAFVHLPGMPMTSNGKVDLKALPAPDPSAPHTAPTSAPDGPPDRGAGLVERVVAEIWRQVLTVERVEPHDNFFGLGGDSLKAAQLLAKLRESLGILITQIRPLIRLLLDDATLRSFAAAVESARAGMLADDAKAVDFTAEAELGIQIPRTPAEPASWEKPAHVFLTGATGFLGIYLLRELLTSTGATVHCLVRAGDHDRAMARLQANAVHYFHDDLERYRAEGRIRAVPGDLAEPRLGLTEDEFDRLARIVDVVHHPGGLVNFIYPYAHMRAANVEGTREIIRMAARYRNAPVHYTSTMAVISGFGTAGVRQVGESTPPAHADHLSVGYVESKWVAEVLLANAAREGLPVAVYRAADISGDRQTGAWNISTEMCAMKKFIVDTEMSPVAELPLDYTPVDCFAAAVVHIAGSRLPQGEVYHLTNPGKVNVSVLADRLRAHGHKVREVPWDAWVERIAEIAVERPDHPMTPFAPLFIDRCSTGEMSVAEMYLETTFPVFSRDNVERALEGSGIDIPPVSTELLDRYIRYLTSVDFL</sequence>
<dbReference type="NCBIfam" id="TIGR01746">
    <property type="entry name" value="Thioester-redct"/>
    <property type="match status" value="1"/>
</dbReference>
<keyword evidence="2" id="KW-0597">Phosphoprotein</keyword>
<organism evidence="5 6">
    <name type="scientific">Streptomyces bullii</name>
    <dbReference type="NCBI Taxonomy" id="349910"/>
    <lineage>
        <taxon>Bacteria</taxon>
        <taxon>Bacillati</taxon>
        <taxon>Actinomycetota</taxon>
        <taxon>Actinomycetes</taxon>
        <taxon>Kitasatosporales</taxon>
        <taxon>Streptomycetaceae</taxon>
        <taxon>Streptomyces</taxon>
    </lineage>
</organism>
<name>A0ABW0UUH5_9ACTN</name>
<dbReference type="Pfam" id="PF00550">
    <property type="entry name" value="PP-binding"/>
    <property type="match status" value="1"/>
</dbReference>
<dbReference type="Proteomes" id="UP001596154">
    <property type="component" value="Unassembled WGS sequence"/>
</dbReference>
<dbReference type="InterPro" id="IPR010071">
    <property type="entry name" value="AA_adenyl_dom"/>
</dbReference>
<feature type="compositionally biased region" description="Low complexity" evidence="3">
    <location>
        <begin position="511"/>
        <end position="520"/>
    </location>
</feature>
<evidence type="ECO:0000259" key="4">
    <source>
        <dbReference type="PROSITE" id="PS50075"/>
    </source>
</evidence>
<evidence type="ECO:0000256" key="3">
    <source>
        <dbReference type="SAM" id="MobiDB-lite"/>
    </source>
</evidence>
<dbReference type="Gene3D" id="3.30.300.30">
    <property type="match status" value="1"/>
</dbReference>
<dbReference type="InterPro" id="IPR036736">
    <property type="entry name" value="ACP-like_sf"/>
</dbReference>
<dbReference type="PROSITE" id="PS00455">
    <property type="entry name" value="AMP_BINDING"/>
    <property type="match status" value="1"/>
</dbReference>
<dbReference type="PROSITE" id="PS00012">
    <property type="entry name" value="PHOSPHOPANTETHEINE"/>
    <property type="match status" value="1"/>
</dbReference>
<dbReference type="PROSITE" id="PS50075">
    <property type="entry name" value="CARRIER"/>
    <property type="match status" value="1"/>
</dbReference>
<dbReference type="CDD" id="cd05235">
    <property type="entry name" value="SDR_e1"/>
    <property type="match status" value="1"/>
</dbReference>
<evidence type="ECO:0000313" key="5">
    <source>
        <dbReference type="EMBL" id="MFC5636084.1"/>
    </source>
</evidence>
<dbReference type="InterPro" id="IPR010080">
    <property type="entry name" value="Thioester_reductase-like_dom"/>
</dbReference>
<evidence type="ECO:0000313" key="6">
    <source>
        <dbReference type="Proteomes" id="UP001596154"/>
    </source>
</evidence>
<evidence type="ECO:0000256" key="2">
    <source>
        <dbReference type="ARBA" id="ARBA00022553"/>
    </source>
</evidence>
<keyword evidence="1" id="KW-0596">Phosphopantetheine</keyword>
<keyword evidence="6" id="KW-1185">Reference proteome</keyword>
<dbReference type="InterPro" id="IPR000873">
    <property type="entry name" value="AMP-dep_synth/lig_dom"/>
</dbReference>
<dbReference type="Gene3D" id="3.40.50.720">
    <property type="entry name" value="NAD(P)-binding Rossmann-like Domain"/>
    <property type="match status" value="1"/>
</dbReference>
<reference evidence="6" key="1">
    <citation type="journal article" date="2019" name="Int. J. Syst. Evol. Microbiol.">
        <title>The Global Catalogue of Microorganisms (GCM) 10K type strain sequencing project: providing services to taxonomists for standard genome sequencing and annotation.</title>
        <authorList>
            <consortium name="The Broad Institute Genomics Platform"/>
            <consortium name="The Broad Institute Genome Sequencing Center for Infectious Disease"/>
            <person name="Wu L."/>
            <person name="Ma J."/>
        </authorList>
    </citation>
    <scope>NUCLEOTIDE SEQUENCE [LARGE SCALE GENOMIC DNA]</scope>
    <source>
        <strain evidence="6">CGMCC 4.7248</strain>
    </source>
</reference>
<dbReference type="SUPFAM" id="SSF47336">
    <property type="entry name" value="ACP-like"/>
    <property type="match status" value="1"/>
</dbReference>
<evidence type="ECO:0000256" key="1">
    <source>
        <dbReference type="ARBA" id="ARBA00022450"/>
    </source>
</evidence>
<dbReference type="Gene3D" id="3.40.50.12780">
    <property type="entry name" value="N-terminal domain of ligase-like"/>
    <property type="match status" value="1"/>
</dbReference>
<dbReference type="PANTHER" id="PTHR44845">
    <property type="entry name" value="CARRIER DOMAIN-CONTAINING PROTEIN"/>
    <property type="match status" value="1"/>
</dbReference>
<feature type="region of interest" description="Disordered" evidence="3">
    <location>
        <begin position="498"/>
        <end position="527"/>
    </location>
</feature>
<dbReference type="InterPro" id="IPR036291">
    <property type="entry name" value="NAD(P)-bd_dom_sf"/>
</dbReference>
<feature type="domain" description="Carrier" evidence="4">
    <location>
        <begin position="526"/>
        <end position="606"/>
    </location>
</feature>
<dbReference type="Gene3D" id="1.10.1200.10">
    <property type="entry name" value="ACP-like"/>
    <property type="match status" value="1"/>
</dbReference>
<proteinExistence type="predicted"/>
<dbReference type="InterPro" id="IPR009081">
    <property type="entry name" value="PP-bd_ACP"/>
</dbReference>
<gene>
    <name evidence="5" type="ORF">ACFPZJ_20235</name>
</gene>
<dbReference type="Pfam" id="PF07993">
    <property type="entry name" value="NAD_binding_4"/>
    <property type="match status" value="1"/>
</dbReference>
<accession>A0ABW0UUH5</accession>
<dbReference type="Pfam" id="PF00501">
    <property type="entry name" value="AMP-binding"/>
    <property type="match status" value="1"/>
</dbReference>